<dbReference type="InterPro" id="IPR046365">
    <property type="entry name" value="FAM124_dom"/>
</dbReference>
<dbReference type="InParanoid" id="W5MW51"/>
<comment type="similarity">
    <text evidence="1">Belongs to the FAM124 family.</text>
</comment>
<sequence length="527" mass="58088">MSWCSEIEKNSTEDDCVDSGAETGGSDYSPMSSASSELSSGDLQDPFLVSVHIITDPGNAKALQKAADSVLAWIHPELQLFRVSERGAWRRPKRPRPGGGAGQPSLAVILFLQEEYGEEQVLQLHRALRAPPWQFHHTEKVNGRLLPYMPCSQDFFTLAAGTPLWAVRPVHYGKEIVRFTVYCRHENFPDMVKMYQLVLQRELAQRREDFCFFVVYASLDTEVQLSLKRLPRGQSPAPTESAVVEFRVQDIGRLVPLLPHPCTPISEVRWQTEDYDGNKILLQVRGSTRLSRRRHTVAQFAPPAAGPPPAPPAGCLHQGRGPVSYRSRRYHRTASRARQQHRLSQQDLPGVSGGEREREGSRGLSAEPAGSFWTGHRTRSLLCLPTARDGLPDPGSRFDIDALVGAEETDVDTGRRVAGGDMSVVSAYARPPQRPPPRPRPLSASGNPLPSFGGLWCGPRPPPACSPLRDRASSPWPFSPRPPRPHSASLPPCWRPPSAADSGQGPETQDCAPGGGPAEEEEQEFFI</sequence>
<evidence type="ECO:0000313" key="4">
    <source>
        <dbReference type="Ensembl" id="ENSLOCP00000012610.1"/>
    </source>
</evidence>
<dbReference type="KEGG" id="loc:102695296"/>
<dbReference type="AlphaFoldDB" id="W5MW51"/>
<feature type="compositionally biased region" description="Acidic residues" evidence="2">
    <location>
        <begin position="518"/>
        <end position="527"/>
    </location>
</feature>
<evidence type="ECO:0000313" key="5">
    <source>
        <dbReference type="Proteomes" id="UP000018468"/>
    </source>
</evidence>
<dbReference type="Ensembl" id="ENSLOCT00000012634.1">
    <property type="protein sequence ID" value="ENSLOCP00000012610.1"/>
    <property type="gene ID" value="ENSLOCG00000010298.1"/>
</dbReference>
<feature type="region of interest" description="Disordered" evidence="2">
    <location>
        <begin position="1"/>
        <end position="39"/>
    </location>
</feature>
<dbReference type="OrthoDB" id="10023686at2759"/>
<dbReference type="GeneID" id="102695296"/>
<reference evidence="4" key="2">
    <citation type="submission" date="2025-08" db="UniProtKB">
        <authorList>
            <consortium name="Ensembl"/>
        </authorList>
    </citation>
    <scope>IDENTIFICATION</scope>
</reference>
<dbReference type="Proteomes" id="UP000018468">
    <property type="component" value="Linkage group LG17"/>
</dbReference>
<feature type="region of interest" description="Disordered" evidence="2">
    <location>
        <begin position="328"/>
        <end position="371"/>
    </location>
</feature>
<dbReference type="eggNOG" id="ENOG502QUA8">
    <property type="taxonomic scope" value="Eukaryota"/>
</dbReference>
<accession>W5MW51</accession>
<dbReference type="PANTHER" id="PTHR14715:SF4">
    <property type="entry name" value="PROTEIN FAM124A"/>
    <property type="match status" value="1"/>
</dbReference>
<feature type="compositionally biased region" description="Basic and acidic residues" evidence="2">
    <location>
        <begin position="1"/>
        <end position="12"/>
    </location>
</feature>
<dbReference type="PANTHER" id="PTHR14715">
    <property type="entry name" value="FAM124 DOMAIN-CONTAINING PROTEIN-RELATED"/>
    <property type="match status" value="1"/>
</dbReference>
<keyword evidence="5" id="KW-1185">Reference proteome</keyword>
<dbReference type="STRING" id="7918.ENSLOCP00000012610"/>
<protein>
    <submittedName>
        <fullName evidence="4">Family with sequence similarity 124 member A</fullName>
    </submittedName>
</protein>
<name>W5MW51_LEPOC</name>
<dbReference type="Pfam" id="PF15067">
    <property type="entry name" value="FAM124"/>
    <property type="match status" value="1"/>
</dbReference>
<feature type="region of interest" description="Disordered" evidence="2">
    <location>
        <begin position="424"/>
        <end position="447"/>
    </location>
</feature>
<dbReference type="FunCoup" id="W5MW51">
    <property type="interactions" value="760"/>
</dbReference>
<dbReference type="GeneTree" id="ENSGT00590000083134"/>
<feature type="compositionally biased region" description="Basic residues" evidence="2">
    <location>
        <begin position="328"/>
        <end position="341"/>
    </location>
</feature>
<evidence type="ECO:0000256" key="1">
    <source>
        <dbReference type="ARBA" id="ARBA00006440"/>
    </source>
</evidence>
<dbReference type="Bgee" id="ENSLOCG00000010298">
    <property type="expression patterns" value="Expressed in camera-type eye and 6 other cell types or tissues"/>
</dbReference>
<dbReference type="InterPro" id="IPR029380">
    <property type="entry name" value="FAM124"/>
</dbReference>
<proteinExistence type="inferred from homology"/>
<reference evidence="5" key="1">
    <citation type="submission" date="2011-12" db="EMBL/GenBank/DDBJ databases">
        <title>The Draft Genome of Lepisosteus oculatus.</title>
        <authorList>
            <consortium name="The Broad Institute Genome Assembly &amp; Analysis Group"/>
            <consortium name="Computational R&amp;D Group"/>
            <consortium name="and Sequencing Platform"/>
            <person name="Di Palma F."/>
            <person name="Alfoldi J."/>
            <person name="Johnson J."/>
            <person name="Berlin A."/>
            <person name="Gnerre S."/>
            <person name="Jaffe D."/>
            <person name="MacCallum I."/>
            <person name="Young S."/>
            <person name="Walker B.J."/>
            <person name="Lander E.S."/>
            <person name="Lindblad-Toh K."/>
        </authorList>
    </citation>
    <scope>NUCLEOTIDE SEQUENCE [LARGE SCALE GENOMIC DNA]</scope>
</reference>
<evidence type="ECO:0000256" key="2">
    <source>
        <dbReference type="SAM" id="MobiDB-lite"/>
    </source>
</evidence>
<evidence type="ECO:0000259" key="3">
    <source>
        <dbReference type="Pfam" id="PF15067"/>
    </source>
</evidence>
<organism evidence="4 5">
    <name type="scientific">Lepisosteus oculatus</name>
    <name type="common">Spotted gar</name>
    <dbReference type="NCBI Taxonomy" id="7918"/>
    <lineage>
        <taxon>Eukaryota</taxon>
        <taxon>Metazoa</taxon>
        <taxon>Chordata</taxon>
        <taxon>Craniata</taxon>
        <taxon>Vertebrata</taxon>
        <taxon>Euteleostomi</taxon>
        <taxon>Actinopterygii</taxon>
        <taxon>Neopterygii</taxon>
        <taxon>Holostei</taxon>
        <taxon>Semionotiformes</taxon>
        <taxon>Lepisosteidae</taxon>
        <taxon>Lepisosteus</taxon>
    </lineage>
</organism>
<feature type="compositionally biased region" description="Low complexity" evidence="2">
    <location>
        <begin position="29"/>
        <end position="39"/>
    </location>
</feature>
<dbReference type="EMBL" id="AHAT01003568">
    <property type="status" value="NOT_ANNOTATED_CDS"/>
    <property type="molecule type" value="Genomic_DNA"/>
</dbReference>
<reference evidence="4" key="3">
    <citation type="submission" date="2025-09" db="UniProtKB">
        <authorList>
            <consortium name="Ensembl"/>
        </authorList>
    </citation>
    <scope>IDENTIFICATION</scope>
</reference>
<feature type="region of interest" description="Disordered" evidence="2">
    <location>
        <begin position="462"/>
        <end position="527"/>
    </location>
</feature>
<feature type="domain" description="FAM124" evidence="3">
    <location>
        <begin position="49"/>
        <end position="283"/>
    </location>
</feature>